<feature type="signal peptide" evidence="2">
    <location>
        <begin position="1"/>
        <end position="27"/>
    </location>
</feature>
<name>A0A505D074_9ACTN</name>
<keyword evidence="2" id="KW-0732">Signal</keyword>
<feature type="chain" id="PRO_5021197250" evidence="2">
    <location>
        <begin position="28"/>
        <end position="247"/>
    </location>
</feature>
<reference evidence="3 4" key="1">
    <citation type="submission" date="2019-06" db="EMBL/GenBank/DDBJ databases">
        <title>Streptomyces sporangiiformans sp. nov., a novel actinomycete isolated from soil in Mount Song.</title>
        <authorList>
            <person name="Han L."/>
        </authorList>
    </citation>
    <scope>NUCLEOTIDE SEQUENCE [LARGE SCALE GENOMIC DNA]</scope>
    <source>
        <strain evidence="3 4">NEAU-SSA 1</strain>
    </source>
</reference>
<evidence type="ECO:0000256" key="2">
    <source>
        <dbReference type="SAM" id="SignalP"/>
    </source>
</evidence>
<feature type="compositionally biased region" description="Basic and acidic residues" evidence="1">
    <location>
        <begin position="191"/>
        <end position="200"/>
    </location>
</feature>
<feature type="region of interest" description="Disordered" evidence="1">
    <location>
        <begin position="21"/>
        <end position="211"/>
    </location>
</feature>
<dbReference type="RefSeq" id="WP_119105094.1">
    <property type="nucleotide sequence ID" value="NZ_QXMJ01000306.1"/>
</dbReference>
<sequence length="247" mass="23804">MRRTVRALCATTLATVALGAAAPAASAEVSPPPVASGDPLAGPTSESVVPDKDRWADVSAAPDKDGGSWDATPDKADGTGEGAAPDEGGGAHEGGGTSEGHGASEGAGVPDEGGVPDKGGMPDKADETSESGAPDKADGGYEGDVPEEGGETSWGGGADATGPDSEWGGDGACPSAAGGEEKKWGASCKEASPDRSREPAVENGVQAGEGGAFTDSPAALAAGGLLIAGALGAAVQRLLRRGSSWNG</sequence>
<feature type="compositionally biased region" description="Basic and acidic residues" evidence="1">
    <location>
        <begin position="49"/>
        <end position="78"/>
    </location>
</feature>
<accession>A0A505D074</accession>
<dbReference type="EMBL" id="VCHX02000306">
    <property type="protein sequence ID" value="TPQ17154.1"/>
    <property type="molecule type" value="Genomic_DNA"/>
</dbReference>
<comment type="caution">
    <text evidence="3">The sequence shown here is derived from an EMBL/GenBank/DDBJ whole genome shotgun (WGS) entry which is preliminary data.</text>
</comment>
<feature type="compositionally biased region" description="Gly residues" evidence="1">
    <location>
        <begin position="87"/>
        <end position="105"/>
    </location>
</feature>
<dbReference type="OrthoDB" id="4335730at2"/>
<evidence type="ECO:0000313" key="4">
    <source>
        <dbReference type="Proteomes" id="UP000317378"/>
    </source>
</evidence>
<gene>
    <name evidence="3" type="ORF">FGD71_037930</name>
</gene>
<dbReference type="Proteomes" id="UP000317378">
    <property type="component" value="Unassembled WGS sequence"/>
</dbReference>
<organism evidence="3 4">
    <name type="scientific">Streptomyces sporangiiformans</name>
    <dbReference type="NCBI Taxonomy" id="2315329"/>
    <lineage>
        <taxon>Bacteria</taxon>
        <taxon>Bacillati</taxon>
        <taxon>Actinomycetota</taxon>
        <taxon>Actinomycetes</taxon>
        <taxon>Kitasatosporales</taxon>
        <taxon>Streptomycetaceae</taxon>
        <taxon>Streptomyces</taxon>
    </lineage>
</organism>
<feature type="compositionally biased region" description="Basic and acidic residues" evidence="1">
    <location>
        <begin position="120"/>
        <end position="139"/>
    </location>
</feature>
<dbReference type="AlphaFoldDB" id="A0A505D074"/>
<evidence type="ECO:0000256" key="1">
    <source>
        <dbReference type="SAM" id="MobiDB-lite"/>
    </source>
</evidence>
<protein>
    <submittedName>
        <fullName evidence="3">Uncharacterized protein</fullName>
    </submittedName>
</protein>
<proteinExistence type="predicted"/>
<keyword evidence="4" id="KW-1185">Reference proteome</keyword>
<evidence type="ECO:0000313" key="3">
    <source>
        <dbReference type="EMBL" id="TPQ17154.1"/>
    </source>
</evidence>